<dbReference type="EMBL" id="SDMP01000014">
    <property type="protein sequence ID" value="RYR14845.1"/>
    <property type="molecule type" value="Genomic_DNA"/>
</dbReference>
<gene>
    <name evidence="3" type="ORF">Ahy_B04g071549</name>
</gene>
<accession>A0A444ZKZ6</accession>
<dbReference type="AlphaFoldDB" id="A0A444ZKZ6"/>
<feature type="compositionally biased region" description="Polar residues" evidence="2">
    <location>
        <begin position="18"/>
        <end position="32"/>
    </location>
</feature>
<dbReference type="STRING" id="3818.A0A444ZKZ6"/>
<proteinExistence type="predicted"/>
<organism evidence="3 4">
    <name type="scientific">Arachis hypogaea</name>
    <name type="common">Peanut</name>
    <dbReference type="NCBI Taxonomy" id="3818"/>
    <lineage>
        <taxon>Eukaryota</taxon>
        <taxon>Viridiplantae</taxon>
        <taxon>Streptophyta</taxon>
        <taxon>Embryophyta</taxon>
        <taxon>Tracheophyta</taxon>
        <taxon>Spermatophyta</taxon>
        <taxon>Magnoliopsida</taxon>
        <taxon>eudicotyledons</taxon>
        <taxon>Gunneridae</taxon>
        <taxon>Pentapetalae</taxon>
        <taxon>rosids</taxon>
        <taxon>fabids</taxon>
        <taxon>Fabales</taxon>
        <taxon>Fabaceae</taxon>
        <taxon>Papilionoideae</taxon>
        <taxon>50 kb inversion clade</taxon>
        <taxon>dalbergioids sensu lato</taxon>
        <taxon>Dalbergieae</taxon>
        <taxon>Pterocarpus clade</taxon>
        <taxon>Arachis</taxon>
    </lineage>
</organism>
<name>A0A444ZKZ6_ARAHY</name>
<feature type="coiled-coil region" evidence="1">
    <location>
        <begin position="358"/>
        <end position="392"/>
    </location>
</feature>
<feature type="compositionally biased region" description="Polar residues" evidence="2">
    <location>
        <begin position="54"/>
        <end position="74"/>
    </location>
</feature>
<keyword evidence="1" id="KW-0175">Coiled coil</keyword>
<keyword evidence="4" id="KW-1185">Reference proteome</keyword>
<evidence type="ECO:0000313" key="4">
    <source>
        <dbReference type="Proteomes" id="UP000289738"/>
    </source>
</evidence>
<reference evidence="3 4" key="1">
    <citation type="submission" date="2019-01" db="EMBL/GenBank/DDBJ databases">
        <title>Sequencing of cultivated peanut Arachis hypogaea provides insights into genome evolution and oil improvement.</title>
        <authorList>
            <person name="Chen X."/>
        </authorList>
    </citation>
    <scope>NUCLEOTIDE SEQUENCE [LARGE SCALE GENOMIC DNA]</scope>
    <source>
        <strain evidence="4">cv. Fuhuasheng</strain>
        <tissue evidence="3">Leaves</tissue>
    </source>
</reference>
<feature type="compositionally biased region" description="Pro residues" evidence="2">
    <location>
        <begin position="79"/>
        <end position="88"/>
    </location>
</feature>
<comment type="caution">
    <text evidence="3">The sequence shown here is derived from an EMBL/GenBank/DDBJ whole genome shotgun (WGS) entry which is preliminary data.</text>
</comment>
<feature type="region of interest" description="Disordered" evidence="2">
    <location>
        <begin position="1"/>
        <end position="94"/>
    </location>
</feature>
<protein>
    <submittedName>
        <fullName evidence="3">Uncharacterized protein</fullName>
    </submittedName>
</protein>
<dbReference type="PANTHER" id="PTHR48444">
    <property type="entry name" value="DNA TOPOISOMERASE 6 SUBUNIT B"/>
    <property type="match status" value="1"/>
</dbReference>
<evidence type="ECO:0000256" key="1">
    <source>
        <dbReference type="SAM" id="Coils"/>
    </source>
</evidence>
<dbReference type="Proteomes" id="UP000289738">
    <property type="component" value="Chromosome B04"/>
</dbReference>
<evidence type="ECO:0000256" key="2">
    <source>
        <dbReference type="SAM" id="MobiDB-lite"/>
    </source>
</evidence>
<sequence>MAGGLSTLARLKAAMDQEMSSDASPSTPTNPRCVTHPPTPSRIKYPLVPHHSPTLASSRIQNPNQKPSLFNGSDATAPPRHPPPPSSKPKPLARHVVAASSSGFAVRGFKFELLVVVSLLSSSSRHRRLALSRRISPEFFADFYPEKSLYTTIRELVENLLDSTESMSKLLVVEITIEETKKSIFNSMIGLIYLEHVVAELYDDYEMIRSMSGNQDGFYILCEKGWREEMVLGIGWTTTLLYRDREEKMLLLSLGIGVECLICLQACVSVYLLWGASCLTQKKVQNMVPKRSFTYIAKETSQKMQLALFFQLNHGWTAAETARLRAVKDAKDFGAELLRLSEVETLLLSQLGSEHKWASDAESQAAVLVAEVDTLKAEVASLKKEKRKLLADVKGAISAAKETMKAQALVLALDADVSVMGAFKTVRDGQIVDLE</sequence>
<dbReference type="PANTHER" id="PTHR48444:SF1">
    <property type="entry name" value="DNA TOPOISOMERASE 6 SUBUNIT B"/>
    <property type="match status" value="1"/>
</dbReference>
<evidence type="ECO:0000313" key="3">
    <source>
        <dbReference type="EMBL" id="RYR14845.1"/>
    </source>
</evidence>